<name>A0A7J6VT68_THATH</name>
<dbReference type="OrthoDB" id="1045822at2759"/>
<evidence type="ECO:0000313" key="3">
    <source>
        <dbReference type="Proteomes" id="UP000554482"/>
    </source>
</evidence>
<evidence type="ECO:0000313" key="2">
    <source>
        <dbReference type="EMBL" id="KAF5187971.1"/>
    </source>
</evidence>
<dbReference type="Pfam" id="PF04749">
    <property type="entry name" value="PLAC8"/>
    <property type="match status" value="1"/>
</dbReference>
<evidence type="ECO:0000256" key="1">
    <source>
        <dbReference type="SAM" id="MobiDB-lite"/>
    </source>
</evidence>
<dbReference type="InterPro" id="IPR006461">
    <property type="entry name" value="PLAC_motif_containing"/>
</dbReference>
<gene>
    <name evidence="2" type="ORF">FRX31_022445</name>
</gene>
<protein>
    <submittedName>
        <fullName evidence="2">Plant cadmium resistance</fullName>
    </submittedName>
</protein>
<feature type="region of interest" description="Disordered" evidence="1">
    <location>
        <begin position="1"/>
        <end position="31"/>
    </location>
</feature>
<organism evidence="2 3">
    <name type="scientific">Thalictrum thalictroides</name>
    <name type="common">Rue-anemone</name>
    <name type="synonym">Anemone thalictroides</name>
    <dbReference type="NCBI Taxonomy" id="46969"/>
    <lineage>
        <taxon>Eukaryota</taxon>
        <taxon>Viridiplantae</taxon>
        <taxon>Streptophyta</taxon>
        <taxon>Embryophyta</taxon>
        <taxon>Tracheophyta</taxon>
        <taxon>Spermatophyta</taxon>
        <taxon>Magnoliopsida</taxon>
        <taxon>Ranunculales</taxon>
        <taxon>Ranunculaceae</taxon>
        <taxon>Thalictroideae</taxon>
        <taxon>Thalictrum</taxon>
    </lineage>
</organism>
<dbReference type="AlphaFoldDB" id="A0A7J6VT68"/>
<dbReference type="PANTHER" id="PTHR15907">
    <property type="entry name" value="DUF614 FAMILY PROTEIN-RELATED"/>
    <property type="match status" value="1"/>
</dbReference>
<keyword evidence="3" id="KW-1185">Reference proteome</keyword>
<dbReference type="EMBL" id="JABWDY010027318">
    <property type="protein sequence ID" value="KAF5187971.1"/>
    <property type="molecule type" value="Genomic_DNA"/>
</dbReference>
<dbReference type="Proteomes" id="UP000554482">
    <property type="component" value="Unassembled WGS sequence"/>
</dbReference>
<proteinExistence type="predicted"/>
<dbReference type="NCBIfam" id="TIGR01571">
    <property type="entry name" value="A_thal_Cys_rich"/>
    <property type="match status" value="1"/>
</dbReference>
<reference evidence="2 3" key="1">
    <citation type="submission" date="2020-06" db="EMBL/GenBank/DDBJ databases">
        <title>Transcriptomic and genomic resources for Thalictrum thalictroides and T. hernandezii: Facilitating candidate gene discovery in an emerging model plant lineage.</title>
        <authorList>
            <person name="Arias T."/>
            <person name="Riano-Pachon D.M."/>
            <person name="Di Stilio V.S."/>
        </authorList>
    </citation>
    <scope>NUCLEOTIDE SEQUENCE [LARGE SCALE GENOMIC DNA]</scope>
    <source>
        <strain evidence="3">cv. WT478/WT964</strain>
        <tissue evidence="2">Leaves</tissue>
    </source>
</reference>
<sequence length="164" mass="18321">MAANEQKPVFGMEGSHNNQERRTTTGEPFPHAPEPYDMKSSAIMTAFLPCVTFGQITEILDEVEMTCPLGSFIYLLMMPALCCQWVMGSKYSGKLRKKYNLVEAPYEDWASHVFCPSCSLCQEFRGFDPALGKGLGWNGILAQQQAQRAQGQAQYPPQNQAMLN</sequence>
<comment type="caution">
    <text evidence="2">The sequence shown here is derived from an EMBL/GenBank/DDBJ whole genome shotgun (WGS) entry which is preliminary data.</text>
</comment>
<accession>A0A7J6VT68</accession>